<dbReference type="Pfam" id="PF00346">
    <property type="entry name" value="Complex1_49kDa"/>
    <property type="match status" value="2"/>
</dbReference>
<dbReference type="RefSeq" id="WP_190614083.1">
    <property type="nucleotide sequence ID" value="NZ_AP018712.1"/>
</dbReference>
<keyword evidence="4" id="KW-1185">Reference proteome</keyword>
<dbReference type="GO" id="GO:0048038">
    <property type="term" value="F:quinone binding"/>
    <property type="evidence" value="ECO:0007669"/>
    <property type="project" value="InterPro"/>
</dbReference>
<evidence type="ECO:0000313" key="4">
    <source>
        <dbReference type="Proteomes" id="UP000516361"/>
    </source>
</evidence>
<name>A0A7G1G4P9_9BACT</name>
<dbReference type="SUPFAM" id="SSF143243">
    <property type="entry name" value="Nqo5-like"/>
    <property type="match status" value="1"/>
</dbReference>
<dbReference type="GO" id="GO:0016651">
    <property type="term" value="F:oxidoreductase activity, acting on NAD(P)H"/>
    <property type="evidence" value="ECO:0007669"/>
    <property type="project" value="InterPro"/>
</dbReference>
<dbReference type="InParanoid" id="A0A7G1G4P9"/>
<dbReference type="AlphaFoldDB" id="A0A7G1G4P9"/>
<dbReference type="InterPro" id="IPR052197">
    <property type="entry name" value="ComplexI_49kDa-like"/>
</dbReference>
<feature type="domain" description="NADH-quinone oxidoreductase subunit D" evidence="2">
    <location>
        <begin position="421"/>
        <end position="501"/>
    </location>
</feature>
<organism evidence="3 4">
    <name type="scientific">Tepiditoga spiralis</name>
    <dbReference type="NCBI Taxonomy" id="2108365"/>
    <lineage>
        <taxon>Bacteria</taxon>
        <taxon>Thermotogati</taxon>
        <taxon>Thermotogota</taxon>
        <taxon>Thermotogae</taxon>
        <taxon>Petrotogales</taxon>
        <taxon>Petrotogaceae</taxon>
        <taxon>Tepiditoga</taxon>
    </lineage>
</organism>
<proteinExistence type="predicted"/>
<dbReference type="Proteomes" id="UP000516361">
    <property type="component" value="Chromosome"/>
</dbReference>
<accession>A0A7G1G4P9</accession>
<gene>
    <name evidence="3" type="primary">ehrL</name>
    <name evidence="3" type="ORF">OSSY52_16490</name>
</gene>
<dbReference type="InterPro" id="IPR037232">
    <property type="entry name" value="NADH_quin_OxRdtase_su_C/D-like"/>
</dbReference>
<dbReference type="GO" id="GO:0051287">
    <property type="term" value="F:NAD binding"/>
    <property type="evidence" value="ECO:0007669"/>
    <property type="project" value="InterPro"/>
</dbReference>
<sequence>MNKNFINIENTKKINLSEVPLSTFDDFYNEIEILMAKNAKVIQYFAFEMNNKVMLIIILRTEMLWIGLCEAPNEYESLTKKYEQFNEYEREIAEQFSIKPIGHPWFKSLRYHKNYVGKKDLFNNDYEKVIPGNYPFYKMEGEEVHQVAVGPIHAGVIEPGHFRFNCVGEKVYNLEIQHGYQHRGIEKQLENVKLKKIPTIIESISGDSTIVHSISYSEAIEEMMNIKINENEKLLRLISLELERIANHIGDLGALSGDIAFLTVSSYYGRIRGEFLNILLEISGNRFGRGLIRPGTENMISEQQKNNFIKKIKQLEKEIINVGDMFFSQAGVLSRLEDTGIVEKNIAEKINMVGIVGRASGINYDVRRFFPNESWKKIKLEEIIETSGDAMARAMIRYKETKESLKIVQNLLKKIKSIDSKVVIQNFKLPKETLILTLQEGWRGELSHCIITNKDGKIIRYKIKDPSFNNWKGLEIAVRNEGIYDFPLCNKSFNLSYSGFDL</sequence>
<dbReference type="InterPro" id="IPR029014">
    <property type="entry name" value="NiFe-Hase_large"/>
</dbReference>
<evidence type="ECO:0000259" key="2">
    <source>
        <dbReference type="Pfam" id="PF00346"/>
    </source>
</evidence>
<reference evidence="3 4" key="1">
    <citation type="submission" date="2018-06" db="EMBL/GenBank/DDBJ databases">
        <title>Genome sequencing of Oceanotoga sp. sy52.</title>
        <authorList>
            <person name="Mori K."/>
        </authorList>
    </citation>
    <scope>NUCLEOTIDE SEQUENCE [LARGE SCALE GENOMIC DNA]</scope>
    <source>
        <strain evidence="4">sy52</strain>
    </source>
</reference>
<dbReference type="InterPro" id="IPR001135">
    <property type="entry name" value="NADH_Q_OxRdtase_suD"/>
</dbReference>
<evidence type="ECO:0000313" key="3">
    <source>
        <dbReference type="EMBL" id="BBE31508.1"/>
    </source>
</evidence>
<dbReference type="PANTHER" id="PTHR43485">
    <property type="entry name" value="HYDROGENASE-4 COMPONENT G"/>
    <property type="match status" value="1"/>
</dbReference>
<protein>
    <submittedName>
        <fullName evidence="3">Hydrogenase</fullName>
    </submittedName>
</protein>
<dbReference type="Gene3D" id="1.10.645.10">
    <property type="entry name" value="Cytochrome-c3 Hydrogenase, chain B"/>
    <property type="match status" value="1"/>
</dbReference>
<keyword evidence="1" id="KW-0560">Oxidoreductase</keyword>
<feature type="domain" description="NADH-quinone oxidoreductase subunit D" evidence="2">
    <location>
        <begin position="258"/>
        <end position="417"/>
    </location>
</feature>
<dbReference type="EMBL" id="AP018712">
    <property type="protein sequence ID" value="BBE31508.1"/>
    <property type="molecule type" value="Genomic_DNA"/>
</dbReference>
<dbReference type="KEGG" id="ocy:OSSY52_16490"/>
<evidence type="ECO:0000256" key="1">
    <source>
        <dbReference type="ARBA" id="ARBA00023002"/>
    </source>
</evidence>
<dbReference type="SUPFAM" id="SSF56762">
    <property type="entry name" value="HydB/Nqo4-like"/>
    <property type="match status" value="1"/>
</dbReference>
<dbReference type="PANTHER" id="PTHR43485:SF1">
    <property type="entry name" value="FORMATE HYDROGENLYASE SUBUNIT 5-RELATED"/>
    <property type="match status" value="1"/>
</dbReference>